<protein>
    <recommendedName>
        <fullName evidence="3">HPt domain-containing protein</fullName>
    </recommendedName>
</protein>
<dbReference type="RefSeq" id="WP_168450003.1">
    <property type="nucleotide sequence ID" value="NZ_JAAWWK010000002.1"/>
</dbReference>
<evidence type="ECO:0000256" key="1">
    <source>
        <dbReference type="ARBA" id="ARBA00023012"/>
    </source>
</evidence>
<dbReference type="Pfam" id="PF01627">
    <property type="entry name" value="Hpt"/>
    <property type="match status" value="1"/>
</dbReference>
<gene>
    <name evidence="4" type="ORF">HCU74_08800</name>
</gene>
<dbReference type="CDD" id="cd00088">
    <property type="entry name" value="HPT"/>
    <property type="match status" value="1"/>
</dbReference>
<accession>A0ABX1GE95</accession>
<dbReference type="Gene3D" id="1.20.120.160">
    <property type="entry name" value="HPT domain"/>
    <property type="match status" value="1"/>
</dbReference>
<evidence type="ECO:0000313" key="4">
    <source>
        <dbReference type="EMBL" id="NKI17515.1"/>
    </source>
</evidence>
<keyword evidence="5" id="KW-1185">Reference proteome</keyword>
<evidence type="ECO:0000256" key="2">
    <source>
        <dbReference type="PROSITE-ProRule" id="PRU00110"/>
    </source>
</evidence>
<name>A0ABX1GE95_9GAMM</name>
<feature type="domain" description="HPt" evidence="3">
    <location>
        <begin position="25"/>
        <end position="118"/>
    </location>
</feature>
<dbReference type="SUPFAM" id="SSF47226">
    <property type="entry name" value="Histidine-containing phosphotransfer domain, HPT domain"/>
    <property type="match status" value="1"/>
</dbReference>
<dbReference type="InterPro" id="IPR008207">
    <property type="entry name" value="Sig_transdc_His_kin_Hpt_dom"/>
</dbReference>
<evidence type="ECO:0000313" key="5">
    <source>
        <dbReference type="Proteomes" id="UP000765845"/>
    </source>
</evidence>
<dbReference type="Proteomes" id="UP000765845">
    <property type="component" value="Unassembled WGS sequence"/>
</dbReference>
<dbReference type="PROSITE" id="PS50894">
    <property type="entry name" value="HPT"/>
    <property type="match status" value="1"/>
</dbReference>
<proteinExistence type="predicted"/>
<dbReference type="InterPro" id="IPR036641">
    <property type="entry name" value="HPT_dom_sf"/>
</dbReference>
<keyword evidence="1" id="KW-0902">Two-component regulatory system</keyword>
<organism evidence="4 5">
    <name type="scientific">Spongiibacter thalassae</name>
    <dbReference type="NCBI Taxonomy" id="2721624"/>
    <lineage>
        <taxon>Bacteria</taxon>
        <taxon>Pseudomonadati</taxon>
        <taxon>Pseudomonadota</taxon>
        <taxon>Gammaproteobacteria</taxon>
        <taxon>Cellvibrionales</taxon>
        <taxon>Spongiibacteraceae</taxon>
        <taxon>Spongiibacter</taxon>
    </lineage>
</organism>
<dbReference type="EMBL" id="JAAWWK010000002">
    <property type="protein sequence ID" value="NKI17515.1"/>
    <property type="molecule type" value="Genomic_DNA"/>
</dbReference>
<keyword evidence="2" id="KW-0597">Phosphoprotein</keyword>
<evidence type="ECO:0000259" key="3">
    <source>
        <dbReference type="PROSITE" id="PS50894"/>
    </source>
</evidence>
<comment type="caution">
    <text evidence="4">The sequence shown here is derived from an EMBL/GenBank/DDBJ whole genome shotgun (WGS) entry which is preliminary data.</text>
</comment>
<feature type="modified residue" description="Phosphohistidine" evidence="2">
    <location>
        <position position="64"/>
    </location>
</feature>
<sequence length="126" mass="13825">MAEIDFSVLDASELFSYEGLVSMVGEGGYMKVCEAFYTDISQLYAEKYASADDDSVESNRRFAHRIKGSAGNVGAKKLSLLAADVEQRLSNGEAHSIRELLTELKEVLDTLAVFRSENGRYSQAGD</sequence>
<reference evidence="4 5" key="1">
    <citation type="submission" date="2020-04" db="EMBL/GenBank/DDBJ databases">
        <authorList>
            <person name="Yoon J."/>
        </authorList>
    </citation>
    <scope>NUCLEOTIDE SEQUENCE [LARGE SCALE GENOMIC DNA]</scope>
    <source>
        <strain evidence="4 5">KMU-166</strain>
    </source>
</reference>